<evidence type="ECO:0000259" key="2">
    <source>
        <dbReference type="PROSITE" id="PS50035"/>
    </source>
</evidence>
<keyword evidence="4" id="KW-1185">Reference proteome</keyword>
<evidence type="ECO:0000256" key="1">
    <source>
        <dbReference type="SAM" id="SignalP"/>
    </source>
</evidence>
<dbReference type="STRING" id="883158.HMPREF9140_00309"/>
<dbReference type="SUPFAM" id="SSF56024">
    <property type="entry name" value="Phospholipase D/nuclease"/>
    <property type="match status" value="2"/>
</dbReference>
<dbReference type="CDD" id="cd09112">
    <property type="entry name" value="PLDc_CLS_2"/>
    <property type="match status" value="1"/>
</dbReference>
<dbReference type="PATRIC" id="fig|883158.3.peg.320"/>
<organism evidence="3 4">
    <name type="scientific">Prevotella micans F0438</name>
    <dbReference type="NCBI Taxonomy" id="883158"/>
    <lineage>
        <taxon>Bacteria</taxon>
        <taxon>Pseudomonadati</taxon>
        <taxon>Bacteroidota</taxon>
        <taxon>Bacteroidia</taxon>
        <taxon>Bacteroidales</taxon>
        <taxon>Prevotellaceae</taxon>
        <taxon>Prevotella</taxon>
    </lineage>
</organism>
<feature type="domain" description="PLD phosphodiesterase" evidence="2">
    <location>
        <begin position="332"/>
        <end position="359"/>
    </location>
</feature>
<dbReference type="AlphaFoldDB" id="H1Q071"/>
<comment type="caution">
    <text evidence="3">The sequence shown here is derived from an EMBL/GenBank/DDBJ whole genome shotgun (WGS) entry which is preliminary data.</text>
</comment>
<dbReference type="Gene3D" id="3.30.870.10">
    <property type="entry name" value="Endonuclease Chain A"/>
    <property type="match status" value="2"/>
</dbReference>
<dbReference type="PIRSF" id="PIRSF000850">
    <property type="entry name" value="Phospholipase_D_PSS"/>
    <property type="match status" value="1"/>
</dbReference>
<dbReference type="Pfam" id="PF13091">
    <property type="entry name" value="PLDc_2"/>
    <property type="match status" value="2"/>
</dbReference>
<dbReference type="PANTHER" id="PTHR21248:SF22">
    <property type="entry name" value="PHOSPHOLIPASE D"/>
    <property type="match status" value="1"/>
</dbReference>
<dbReference type="InterPro" id="IPR025202">
    <property type="entry name" value="PLD-like_dom"/>
</dbReference>
<dbReference type="GO" id="GO:0030572">
    <property type="term" value="F:phosphatidyltransferase activity"/>
    <property type="evidence" value="ECO:0007669"/>
    <property type="project" value="UniProtKB-ARBA"/>
</dbReference>
<dbReference type="GO" id="GO:0032049">
    <property type="term" value="P:cardiolipin biosynthetic process"/>
    <property type="evidence" value="ECO:0007669"/>
    <property type="project" value="UniProtKB-ARBA"/>
</dbReference>
<reference evidence="3 4" key="1">
    <citation type="submission" date="2011-12" db="EMBL/GenBank/DDBJ databases">
        <title>The Genome Sequence of Prevotella micans F0438.</title>
        <authorList>
            <consortium name="The Broad Institute Genome Sequencing Platform"/>
            <person name="Earl A."/>
            <person name="Ward D."/>
            <person name="Feldgarden M."/>
            <person name="Gevers D."/>
            <person name="Izard J."/>
            <person name="Baranova O.V."/>
            <person name="Blanton J.M."/>
            <person name="Wade W.G."/>
            <person name="Dewhirst F.E."/>
            <person name="Young S.K."/>
            <person name="Zeng Q."/>
            <person name="Gargeya S."/>
            <person name="Fitzgerald M."/>
            <person name="Haas B."/>
            <person name="Abouelleil A."/>
            <person name="Alvarado L."/>
            <person name="Arachchi H.M."/>
            <person name="Berlin A."/>
            <person name="Chapman S.B."/>
            <person name="Gearin G."/>
            <person name="Goldberg J."/>
            <person name="Griggs A."/>
            <person name="Gujja S."/>
            <person name="Hansen M."/>
            <person name="Heiman D."/>
            <person name="Howarth C."/>
            <person name="Larimer J."/>
            <person name="Lui A."/>
            <person name="MacDonald P.J.P."/>
            <person name="McCowen C."/>
            <person name="Montmayeur A."/>
            <person name="Murphy C."/>
            <person name="Neiman D."/>
            <person name="Pearson M."/>
            <person name="Priest M."/>
            <person name="Roberts A."/>
            <person name="Saif S."/>
            <person name="Shea T."/>
            <person name="Sisk P."/>
            <person name="Stolte C."/>
            <person name="Sykes S."/>
            <person name="Wortman J."/>
            <person name="Nusbaum C."/>
            <person name="Birren B."/>
        </authorList>
    </citation>
    <scope>NUCLEOTIDE SEQUENCE [LARGE SCALE GENOMIC DNA]</scope>
    <source>
        <strain evidence="3 4">F0438</strain>
    </source>
</reference>
<dbReference type="PROSITE" id="PS50035">
    <property type="entry name" value="PLD"/>
    <property type="match status" value="2"/>
</dbReference>
<accession>H1Q071</accession>
<evidence type="ECO:0000313" key="3">
    <source>
        <dbReference type="EMBL" id="EHO74148.1"/>
    </source>
</evidence>
<sequence>MKKHLLFFFLILISRAIGASEADSLIVNQLRSKGVRFTKNNSVTLLMSGQEKFDDLFKAIDQARSSIHLEYFNFRNDSINNELIEHLARKAEQGIEVRAIFDGFGNASNNQPMRRKHIQAIRAKGIEIHEFKPICFPWIHDIFNRDHRKIVIIDGKIAYTGGMNVADYYIKGTPIVGSWHDMHCRIEGDEVNTLQTIFLRMWYMVSGQNIHGAKYYRGISNADYITGLKPDTCQSAGHEMVGIINREPATSNDIIRYFYLNAINDAHDSIKIINPYFTLLPKLKRALRRAVKRGVKVEIMLSVKSDIPLTPDCGFYNAHKFMKAGCRVWMYKPGFHHTKIILVDGRFCTVGSANLNARSLRWDRENNAVIIDREITKELDTLFENQKKTASSLHHKAGTHGVHPGKSSAVGLPIFFGLSFNLPGTNFW</sequence>
<protein>
    <recommendedName>
        <fullName evidence="2">PLD phosphodiesterase domain-containing protein</fullName>
    </recommendedName>
</protein>
<dbReference type="EMBL" id="AGWK01000009">
    <property type="protein sequence ID" value="EHO74148.1"/>
    <property type="molecule type" value="Genomic_DNA"/>
</dbReference>
<dbReference type="Proteomes" id="UP000016023">
    <property type="component" value="Unassembled WGS sequence"/>
</dbReference>
<dbReference type="InterPro" id="IPR001736">
    <property type="entry name" value="PLipase_D/transphosphatidylase"/>
</dbReference>
<dbReference type="PANTHER" id="PTHR21248">
    <property type="entry name" value="CARDIOLIPIN SYNTHASE"/>
    <property type="match status" value="1"/>
</dbReference>
<dbReference type="HOGENOM" id="CLU_038053_1_1_10"/>
<dbReference type="CDD" id="cd09110">
    <property type="entry name" value="PLDc_CLS_1"/>
    <property type="match status" value="1"/>
</dbReference>
<feature type="signal peptide" evidence="1">
    <location>
        <begin position="1"/>
        <end position="19"/>
    </location>
</feature>
<dbReference type="eggNOG" id="COG1502">
    <property type="taxonomic scope" value="Bacteria"/>
</dbReference>
<proteinExistence type="predicted"/>
<name>H1Q071_9BACT</name>
<feature type="domain" description="PLD phosphodiesterase" evidence="2">
    <location>
        <begin position="142"/>
        <end position="169"/>
    </location>
</feature>
<keyword evidence="1" id="KW-0732">Signal</keyword>
<dbReference type="SMART" id="SM00155">
    <property type="entry name" value="PLDc"/>
    <property type="match status" value="2"/>
</dbReference>
<feature type="chain" id="PRO_5003552533" description="PLD phosphodiesterase domain-containing protein" evidence="1">
    <location>
        <begin position="20"/>
        <end position="428"/>
    </location>
</feature>
<evidence type="ECO:0000313" key="4">
    <source>
        <dbReference type="Proteomes" id="UP000016023"/>
    </source>
</evidence>
<gene>
    <name evidence="3" type="ORF">HMPREF9140_00309</name>
</gene>